<evidence type="ECO:0000256" key="5">
    <source>
        <dbReference type="ARBA" id="ARBA00023136"/>
    </source>
</evidence>
<feature type="transmembrane region" description="Helical" evidence="6">
    <location>
        <begin position="328"/>
        <end position="353"/>
    </location>
</feature>
<name>A0A7R9FJK2_9NEOP</name>
<dbReference type="EMBL" id="OE000470">
    <property type="protein sequence ID" value="CAD7453938.1"/>
    <property type="molecule type" value="Genomic_DNA"/>
</dbReference>
<dbReference type="InterPro" id="IPR018499">
    <property type="entry name" value="Tetraspanin/Peripherin"/>
</dbReference>
<dbReference type="GO" id="GO:0005886">
    <property type="term" value="C:plasma membrane"/>
    <property type="evidence" value="ECO:0007669"/>
    <property type="project" value="TreeGrafter"/>
</dbReference>
<feature type="transmembrane region" description="Helical" evidence="6">
    <location>
        <begin position="132"/>
        <end position="152"/>
    </location>
</feature>
<gene>
    <name evidence="7" type="ORF">TTEB3V08_LOCUS2055</name>
</gene>
<comment type="subcellular location">
    <subcellularLocation>
        <location evidence="1">Membrane</location>
        <topology evidence="1">Multi-pass membrane protein</topology>
    </subcellularLocation>
</comment>
<evidence type="ECO:0000313" key="7">
    <source>
        <dbReference type="EMBL" id="CAD7453938.1"/>
    </source>
</evidence>
<evidence type="ECO:0000256" key="1">
    <source>
        <dbReference type="ARBA" id="ARBA00004141"/>
    </source>
</evidence>
<dbReference type="AlphaFoldDB" id="A0A7R9FJK2"/>
<organism evidence="7">
    <name type="scientific">Timema tahoe</name>
    <dbReference type="NCBI Taxonomy" id="61484"/>
    <lineage>
        <taxon>Eukaryota</taxon>
        <taxon>Metazoa</taxon>
        <taxon>Ecdysozoa</taxon>
        <taxon>Arthropoda</taxon>
        <taxon>Hexapoda</taxon>
        <taxon>Insecta</taxon>
        <taxon>Pterygota</taxon>
        <taxon>Neoptera</taxon>
        <taxon>Polyneoptera</taxon>
        <taxon>Phasmatodea</taxon>
        <taxon>Timematodea</taxon>
        <taxon>Timematoidea</taxon>
        <taxon>Timematidae</taxon>
        <taxon>Timema</taxon>
    </lineage>
</organism>
<dbReference type="Pfam" id="PF00335">
    <property type="entry name" value="Tetraspanin"/>
    <property type="match status" value="1"/>
</dbReference>
<dbReference type="CDD" id="cd03127">
    <property type="entry name" value="tetraspanin_LEL"/>
    <property type="match status" value="1"/>
</dbReference>
<evidence type="ECO:0000256" key="3">
    <source>
        <dbReference type="ARBA" id="ARBA00022692"/>
    </source>
</evidence>
<accession>A0A7R9FJK2</accession>
<keyword evidence="3 6" id="KW-0812">Transmembrane</keyword>
<sequence length="363" mass="39633">MLTGTAQGCQDSWVGVVLAGTRQRCWVGWYRTRMSGRGYLSGWLVSNKNVWSWVGVGLAGIEQEYLVVGWCQVGWYRTGISGRGLVSGWLVSNRNIWSWVGVGLAGIEQEYLVVVGSKLLRPRSSCKLNLPLLLKITGIVVLSVGAVIKTAYYNYEDFLDDSFFSVPSLLIAIGAIVIIVSFFGCCGSVKENHCMVITFSVFLIFIFILELSAGIAGYVLKNNAEQFIVDKLEETMNKYNNSTEITKAWDELQTEMTCCGIHSASDWSPKAPTTLPTNASEAPTLNLPMSCCSPVNGMWGSVNCTEDSPNLYTVGCLNKLGLFAKEHAVTLGGVGIGIAFLQMLGIVFSCCLAQAIRKQYESV</sequence>
<proteinExistence type="inferred from homology"/>
<feature type="transmembrane region" description="Helical" evidence="6">
    <location>
        <begin position="164"/>
        <end position="184"/>
    </location>
</feature>
<evidence type="ECO:0000256" key="6">
    <source>
        <dbReference type="SAM" id="Phobius"/>
    </source>
</evidence>
<dbReference type="InterPro" id="IPR008952">
    <property type="entry name" value="Tetraspanin_EC2_sf"/>
</dbReference>
<keyword evidence="4 6" id="KW-1133">Transmembrane helix</keyword>
<dbReference type="PROSITE" id="PS00421">
    <property type="entry name" value="TM4_1"/>
    <property type="match status" value="1"/>
</dbReference>
<dbReference type="InterPro" id="IPR018503">
    <property type="entry name" value="Tetraspanin_CS"/>
</dbReference>
<evidence type="ECO:0008006" key="8">
    <source>
        <dbReference type="Google" id="ProtNLM"/>
    </source>
</evidence>
<keyword evidence="5 6" id="KW-0472">Membrane</keyword>
<dbReference type="PANTHER" id="PTHR19282">
    <property type="entry name" value="TETRASPANIN"/>
    <property type="match status" value="1"/>
</dbReference>
<comment type="similarity">
    <text evidence="2">Belongs to the tetraspanin (TM4SF) family.</text>
</comment>
<reference evidence="7" key="1">
    <citation type="submission" date="2020-11" db="EMBL/GenBank/DDBJ databases">
        <authorList>
            <person name="Tran Van P."/>
        </authorList>
    </citation>
    <scope>NUCLEOTIDE SEQUENCE</scope>
</reference>
<protein>
    <recommendedName>
        <fullName evidence="8">Tetraspanin</fullName>
    </recommendedName>
</protein>
<evidence type="ECO:0000256" key="2">
    <source>
        <dbReference type="ARBA" id="ARBA00006840"/>
    </source>
</evidence>
<dbReference type="PRINTS" id="PR00259">
    <property type="entry name" value="TMFOUR"/>
</dbReference>
<dbReference type="PANTHER" id="PTHR19282:SF456">
    <property type="entry name" value="CD63 MOLECULE"/>
    <property type="match status" value="1"/>
</dbReference>
<dbReference type="SUPFAM" id="SSF48652">
    <property type="entry name" value="Tetraspanin"/>
    <property type="match status" value="1"/>
</dbReference>
<evidence type="ECO:0000256" key="4">
    <source>
        <dbReference type="ARBA" id="ARBA00022989"/>
    </source>
</evidence>
<dbReference type="Gene3D" id="1.10.1450.10">
    <property type="entry name" value="Tetraspanin"/>
    <property type="match status" value="1"/>
</dbReference>
<feature type="transmembrane region" description="Helical" evidence="6">
    <location>
        <begin position="196"/>
        <end position="220"/>
    </location>
</feature>